<feature type="region of interest" description="Disordered" evidence="1">
    <location>
        <begin position="72"/>
        <end position="91"/>
    </location>
</feature>
<dbReference type="AlphaFoldDB" id="A0A448X5B8"/>
<evidence type="ECO:0000256" key="1">
    <source>
        <dbReference type="SAM" id="MobiDB-lite"/>
    </source>
</evidence>
<name>A0A448X5B8_9PLAT</name>
<sequence>MTPIASVNSIAGPAPNIAPINTVSAARNLVIVNPNSHISSSNLGGNNLINISTASSNTTFGNTNNAVSLGSTSSAINTSSSSSRRVDMHSNPGFEPDFAELGFRQTLSHHSASSVLIRHDSATRGGSVNDILGSVGSGFVLCPQDVISETTFPSGIQNISFPPCISSSCIDEGWAIHPFLYQHLSHTPGQSSSNNLLMPVYASGGLNPVSRYPLYSEYNTEASTSSFACNLSHRAYSGVPLPSPAFSSKLAPVPLEPPFQATTDTSLKSLSACD</sequence>
<dbReference type="EMBL" id="CAAALY010095429">
    <property type="protein sequence ID" value="VEL28489.1"/>
    <property type="molecule type" value="Genomic_DNA"/>
</dbReference>
<protein>
    <submittedName>
        <fullName evidence="2">Uncharacterized protein</fullName>
    </submittedName>
</protein>
<reference evidence="2" key="1">
    <citation type="submission" date="2018-11" db="EMBL/GenBank/DDBJ databases">
        <authorList>
            <consortium name="Pathogen Informatics"/>
        </authorList>
    </citation>
    <scope>NUCLEOTIDE SEQUENCE</scope>
</reference>
<evidence type="ECO:0000313" key="2">
    <source>
        <dbReference type="EMBL" id="VEL28489.1"/>
    </source>
</evidence>
<proteinExistence type="predicted"/>
<feature type="non-terminal residue" evidence="2">
    <location>
        <position position="1"/>
    </location>
</feature>
<keyword evidence="3" id="KW-1185">Reference proteome</keyword>
<evidence type="ECO:0000313" key="3">
    <source>
        <dbReference type="Proteomes" id="UP000784294"/>
    </source>
</evidence>
<accession>A0A448X5B8</accession>
<gene>
    <name evidence="2" type="ORF">PXEA_LOCUS21929</name>
</gene>
<comment type="caution">
    <text evidence="2">The sequence shown here is derived from an EMBL/GenBank/DDBJ whole genome shotgun (WGS) entry which is preliminary data.</text>
</comment>
<dbReference type="Proteomes" id="UP000784294">
    <property type="component" value="Unassembled WGS sequence"/>
</dbReference>
<organism evidence="2 3">
    <name type="scientific">Protopolystoma xenopodis</name>
    <dbReference type="NCBI Taxonomy" id="117903"/>
    <lineage>
        <taxon>Eukaryota</taxon>
        <taxon>Metazoa</taxon>
        <taxon>Spiralia</taxon>
        <taxon>Lophotrochozoa</taxon>
        <taxon>Platyhelminthes</taxon>
        <taxon>Monogenea</taxon>
        <taxon>Polyopisthocotylea</taxon>
        <taxon>Polystomatidea</taxon>
        <taxon>Polystomatidae</taxon>
        <taxon>Protopolystoma</taxon>
    </lineage>
</organism>
<feature type="compositionally biased region" description="Low complexity" evidence="1">
    <location>
        <begin position="72"/>
        <end position="83"/>
    </location>
</feature>